<dbReference type="InterPro" id="IPR024909">
    <property type="entry name" value="Cys-tRNA/MSH_ligase"/>
</dbReference>
<feature type="binding site" evidence="13">
    <location>
        <position position="271"/>
    </location>
    <ligand>
        <name>ATP</name>
        <dbReference type="ChEBI" id="CHEBI:30616"/>
    </ligand>
</feature>
<keyword evidence="4 13" id="KW-0963">Cytoplasm</keyword>
<dbReference type="Pfam" id="PF23493">
    <property type="entry name" value="CysS_C"/>
    <property type="match status" value="1"/>
</dbReference>
<dbReference type="GO" id="GO:0004817">
    <property type="term" value="F:cysteine-tRNA ligase activity"/>
    <property type="evidence" value="ECO:0007669"/>
    <property type="project" value="UniProtKB-UniRule"/>
</dbReference>
<name>A0A1J4V7U2_9BACT</name>
<feature type="domain" description="Cysteinyl-tRNA ligase anticodon binding" evidence="15">
    <location>
        <begin position="395"/>
        <end position="440"/>
    </location>
</feature>
<dbReference type="NCBIfam" id="TIGR00435">
    <property type="entry name" value="cysS"/>
    <property type="match status" value="1"/>
</dbReference>
<evidence type="ECO:0000256" key="5">
    <source>
        <dbReference type="ARBA" id="ARBA00022598"/>
    </source>
</evidence>
<comment type="catalytic activity">
    <reaction evidence="12 13">
        <text>tRNA(Cys) + L-cysteine + ATP = L-cysteinyl-tRNA(Cys) + AMP + diphosphate</text>
        <dbReference type="Rhea" id="RHEA:17773"/>
        <dbReference type="Rhea" id="RHEA-COMP:9661"/>
        <dbReference type="Rhea" id="RHEA-COMP:9679"/>
        <dbReference type="ChEBI" id="CHEBI:30616"/>
        <dbReference type="ChEBI" id="CHEBI:33019"/>
        <dbReference type="ChEBI" id="CHEBI:35235"/>
        <dbReference type="ChEBI" id="CHEBI:78442"/>
        <dbReference type="ChEBI" id="CHEBI:78517"/>
        <dbReference type="ChEBI" id="CHEBI:456215"/>
        <dbReference type="EC" id="6.1.1.16"/>
    </reaction>
</comment>
<comment type="caution">
    <text evidence="16">The sequence shown here is derived from an EMBL/GenBank/DDBJ whole genome shotgun (WGS) entry which is preliminary data.</text>
</comment>
<evidence type="ECO:0000256" key="8">
    <source>
        <dbReference type="ARBA" id="ARBA00022833"/>
    </source>
</evidence>
<dbReference type="PANTHER" id="PTHR10890:SF3">
    <property type="entry name" value="CYSTEINE--TRNA LIGASE, CYTOPLASMIC"/>
    <property type="match status" value="1"/>
</dbReference>
<dbReference type="GO" id="GO:0006423">
    <property type="term" value="P:cysteinyl-tRNA aminoacylation"/>
    <property type="evidence" value="ECO:0007669"/>
    <property type="project" value="UniProtKB-UniRule"/>
</dbReference>
<dbReference type="InterPro" id="IPR056411">
    <property type="entry name" value="CysS_C"/>
</dbReference>
<dbReference type="CDD" id="cd00672">
    <property type="entry name" value="CysRS_core"/>
    <property type="match status" value="1"/>
</dbReference>
<reference evidence="16 17" key="1">
    <citation type="journal article" date="2016" name="Environ. Microbiol.">
        <title>Genomic resolution of a cold subsurface aquifer community provides metabolic insights for novel microbes adapted to high CO concentrations.</title>
        <authorList>
            <person name="Probst A.J."/>
            <person name="Castelle C.J."/>
            <person name="Singh A."/>
            <person name="Brown C.T."/>
            <person name="Anantharaman K."/>
            <person name="Sharon I."/>
            <person name="Hug L.A."/>
            <person name="Burstein D."/>
            <person name="Emerson J.B."/>
            <person name="Thomas B.C."/>
            <person name="Banfield J.F."/>
        </authorList>
    </citation>
    <scope>NUCLEOTIDE SEQUENCE [LARGE SCALE GENOMIC DNA]</scope>
    <source>
        <strain evidence="16">CG1_02_43_90</strain>
    </source>
</reference>
<accession>A0A1J4V7U2</accession>
<dbReference type="InterPro" id="IPR015803">
    <property type="entry name" value="Cys-tRNA-ligase"/>
</dbReference>
<dbReference type="FunFam" id="3.40.50.620:FF:000130">
    <property type="entry name" value="Cysteine--tRNA ligase"/>
    <property type="match status" value="1"/>
</dbReference>
<dbReference type="InterPro" id="IPR014729">
    <property type="entry name" value="Rossmann-like_a/b/a_fold"/>
</dbReference>
<dbReference type="AlphaFoldDB" id="A0A1J4V7U2"/>
<proteinExistence type="inferred from homology"/>
<evidence type="ECO:0000259" key="15">
    <source>
        <dbReference type="Pfam" id="PF23493"/>
    </source>
</evidence>
<dbReference type="GO" id="GO:0005524">
    <property type="term" value="F:ATP binding"/>
    <property type="evidence" value="ECO:0007669"/>
    <property type="project" value="UniProtKB-UniRule"/>
</dbReference>
<dbReference type="EMBL" id="MNVN01000015">
    <property type="protein sequence ID" value="OIO30630.1"/>
    <property type="molecule type" value="Genomic_DNA"/>
</dbReference>
<protein>
    <recommendedName>
        <fullName evidence="13">Cysteine--tRNA ligase</fullName>
        <ecNumber evidence="13">6.1.1.16</ecNumber>
    </recommendedName>
    <alternativeName>
        <fullName evidence="13">Cysteinyl-tRNA synthetase</fullName>
        <shortName evidence="13">CysRS</shortName>
    </alternativeName>
</protein>
<dbReference type="GO" id="GO:0008270">
    <property type="term" value="F:zinc ion binding"/>
    <property type="evidence" value="ECO:0007669"/>
    <property type="project" value="UniProtKB-UniRule"/>
</dbReference>
<dbReference type="PRINTS" id="PR00983">
    <property type="entry name" value="TRNASYNTHCYS"/>
</dbReference>
<feature type="domain" description="tRNA synthetases class I catalytic" evidence="14">
    <location>
        <begin position="17"/>
        <end position="312"/>
    </location>
</feature>
<evidence type="ECO:0000256" key="12">
    <source>
        <dbReference type="ARBA" id="ARBA00047398"/>
    </source>
</evidence>
<evidence type="ECO:0000256" key="13">
    <source>
        <dbReference type="HAMAP-Rule" id="MF_00041"/>
    </source>
</evidence>
<dbReference type="Gene3D" id="3.40.50.620">
    <property type="entry name" value="HUPs"/>
    <property type="match status" value="1"/>
</dbReference>
<gene>
    <name evidence="13" type="primary">cysS</name>
    <name evidence="16" type="ORF">AUJ77_02365</name>
</gene>
<dbReference type="STRING" id="1805281.AUJ77_02365"/>
<keyword evidence="6 13" id="KW-0479">Metal-binding</keyword>
<feature type="binding site" evidence="13">
    <location>
        <position position="236"/>
    </location>
    <ligand>
        <name>Zn(2+)</name>
        <dbReference type="ChEBI" id="CHEBI:29105"/>
    </ligand>
</feature>
<keyword evidence="5 13" id="KW-0436">Ligase</keyword>
<keyword evidence="10 13" id="KW-0648">Protein biosynthesis</keyword>
<evidence type="ECO:0000256" key="2">
    <source>
        <dbReference type="ARBA" id="ARBA00005594"/>
    </source>
</evidence>
<feature type="binding site" evidence="13">
    <location>
        <position position="211"/>
    </location>
    <ligand>
        <name>Zn(2+)</name>
        <dbReference type="ChEBI" id="CHEBI:29105"/>
    </ligand>
</feature>
<comment type="similarity">
    <text evidence="2 13">Belongs to the class-I aminoacyl-tRNA synthetase family.</text>
</comment>
<evidence type="ECO:0000256" key="6">
    <source>
        <dbReference type="ARBA" id="ARBA00022723"/>
    </source>
</evidence>
<dbReference type="Pfam" id="PF01406">
    <property type="entry name" value="tRNA-synt_1e"/>
    <property type="match status" value="1"/>
</dbReference>
<dbReference type="InterPro" id="IPR032678">
    <property type="entry name" value="tRNA-synt_1_cat_dom"/>
</dbReference>
<keyword evidence="9 13" id="KW-0067">ATP-binding</keyword>
<dbReference type="GO" id="GO:0005829">
    <property type="term" value="C:cytosol"/>
    <property type="evidence" value="ECO:0007669"/>
    <property type="project" value="TreeGrafter"/>
</dbReference>
<dbReference type="Proteomes" id="UP000181992">
    <property type="component" value="Unassembled WGS sequence"/>
</dbReference>
<evidence type="ECO:0000256" key="1">
    <source>
        <dbReference type="ARBA" id="ARBA00004496"/>
    </source>
</evidence>
<dbReference type="SUPFAM" id="SSF52374">
    <property type="entry name" value="Nucleotidylyl transferase"/>
    <property type="match status" value="1"/>
</dbReference>
<dbReference type="SUPFAM" id="SSF47323">
    <property type="entry name" value="Anticodon-binding domain of a subclass of class I aminoacyl-tRNA synthetases"/>
    <property type="match status" value="1"/>
</dbReference>
<evidence type="ECO:0000256" key="10">
    <source>
        <dbReference type="ARBA" id="ARBA00022917"/>
    </source>
</evidence>
<feature type="binding site" evidence="13">
    <location>
        <position position="240"/>
    </location>
    <ligand>
        <name>Zn(2+)</name>
        <dbReference type="ChEBI" id="CHEBI:29105"/>
    </ligand>
</feature>
<dbReference type="InterPro" id="IPR009080">
    <property type="entry name" value="tRNAsynth_Ia_anticodon-bd"/>
</dbReference>
<evidence type="ECO:0000313" key="16">
    <source>
        <dbReference type="EMBL" id="OIO30630.1"/>
    </source>
</evidence>
<evidence type="ECO:0000256" key="7">
    <source>
        <dbReference type="ARBA" id="ARBA00022741"/>
    </source>
</evidence>
<comment type="subunit">
    <text evidence="3 13">Monomer.</text>
</comment>
<evidence type="ECO:0000259" key="14">
    <source>
        <dbReference type="Pfam" id="PF01406"/>
    </source>
</evidence>
<organism evidence="16 17">
    <name type="scientific">Candidatus Nomurabacteria bacterium CG1_02_43_90</name>
    <dbReference type="NCBI Taxonomy" id="1805281"/>
    <lineage>
        <taxon>Bacteria</taxon>
        <taxon>Candidatus Nomuraibacteriota</taxon>
    </lineage>
</organism>
<evidence type="ECO:0000313" key="17">
    <source>
        <dbReference type="Proteomes" id="UP000181992"/>
    </source>
</evidence>
<keyword evidence="8 13" id="KW-0862">Zinc</keyword>
<evidence type="ECO:0000256" key="4">
    <source>
        <dbReference type="ARBA" id="ARBA00022490"/>
    </source>
</evidence>
<feature type="short sequence motif" description="'KMSKS' region" evidence="13">
    <location>
        <begin position="268"/>
        <end position="272"/>
    </location>
</feature>
<evidence type="ECO:0000256" key="9">
    <source>
        <dbReference type="ARBA" id="ARBA00022840"/>
    </source>
</evidence>
<sequence length="444" mass="50103">MDVTLFNTLTRSLEKLEPLNAGNIRMYHCGPTVYDYAHIGNLRAYISWDILRRTLEYSGLEVTQVMNFTDIDDKTIKRSHDEGVTLRKLTKKYEDIFLADLQHLNIKIPQYLPHATEHIGGMVAIVEKLLRDGYAYTTDDGVYFDISKSKGYGALAELDLEAGTQSRIANDEYDKKNARDFALWKFWTEEDGGNVFEASFGRGRPGWHIECSAMAISKLGETIDIHTGGIDLLFPHHTNEIAQSEAFTGKQFSKYWLHNEFVMVDGQKMSKSLGNIITLRTIMERGFSPLAYRYSILGTHYRAKANFTWEGLGGAQTALVRLGSHVGSSMGRINTDYQEKFGQIVAHDLDTPRALALAWEVAKDTSLSTADKTATLLEFDKVLGLGFTLQKEEAVPGEVLVLVRSREDARTNKNWVTSDELRNQINALGWEILDTDKGQEIKKK</sequence>
<comment type="cofactor">
    <cofactor evidence="13">
        <name>Zn(2+)</name>
        <dbReference type="ChEBI" id="CHEBI:29105"/>
    </cofactor>
    <text evidence="13">Binds 1 zinc ion per subunit.</text>
</comment>
<dbReference type="EC" id="6.1.1.16" evidence="13"/>
<feature type="short sequence motif" description="'HIGH' region" evidence="13">
    <location>
        <begin position="31"/>
        <end position="41"/>
    </location>
</feature>
<keyword evidence="7 13" id="KW-0547">Nucleotide-binding</keyword>
<feature type="binding site" evidence="13">
    <location>
        <position position="29"/>
    </location>
    <ligand>
        <name>Zn(2+)</name>
        <dbReference type="ChEBI" id="CHEBI:29105"/>
    </ligand>
</feature>
<evidence type="ECO:0000256" key="11">
    <source>
        <dbReference type="ARBA" id="ARBA00023146"/>
    </source>
</evidence>
<evidence type="ECO:0000256" key="3">
    <source>
        <dbReference type="ARBA" id="ARBA00011245"/>
    </source>
</evidence>
<keyword evidence="11 13" id="KW-0030">Aminoacyl-tRNA synthetase</keyword>
<dbReference type="PANTHER" id="PTHR10890">
    <property type="entry name" value="CYSTEINYL-TRNA SYNTHETASE"/>
    <property type="match status" value="1"/>
</dbReference>
<comment type="subcellular location">
    <subcellularLocation>
        <location evidence="1 13">Cytoplasm</location>
    </subcellularLocation>
</comment>
<dbReference type="HAMAP" id="MF_00041">
    <property type="entry name" value="Cys_tRNA_synth"/>
    <property type="match status" value="1"/>
</dbReference>